<dbReference type="PATRIC" id="fig|1415166.3.peg.7550"/>
<accession>W5TSG8</accession>
<keyword evidence="1" id="KW-0175">Coiled coil</keyword>
<dbReference type="AlphaFoldDB" id="W5TSG8"/>
<keyword evidence="2" id="KW-0812">Transmembrane</keyword>
<dbReference type="HOGENOM" id="CLU_2082366_0_0_11"/>
<organism evidence="3 4">
    <name type="scientific">Nocardia nova SH22a</name>
    <dbReference type="NCBI Taxonomy" id="1415166"/>
    <lineage>
        <taxon>Bacteria</taxon>
        <taxon>Bacillati</taxon>
        <taxon>Actinomycetota</taxon>
        <taxon>Actinomycetes</taxon>
        <taxon>Mycobacteriales</taxon>
        <taxon>Nocardiaceae</taxon>
        <taxon>Nocardia</taxon>
    </lineage>
</organism>
<keyword evidence="2" id="KW-1133">Transmembrane helix</keyword>
<dbReference type="EMBL" id="CP006850">
    <property type="protein sequence ID" value="AHH22114.1"/>
    <property type="molecule type" value="Genomic_DNA"/>
</dbReference>
<gene>
    <name evidence="3" type="ORF">NONO_c73580</name>
</gene>
<feature type="coiled-coil region" evidence="1">
    <location>
        <begin position="48"/>
        <end position="82"/>
    </location>
</feature>
<evidence type="ECO:0000313" key="4">
    <source>
        <dbReference type="Proteomes" id="UP000019150"/>
    </source>
</evidence>
<dbReference type="Proteomes" id="UP000019150">
    <property type="component" value="Chromosome"/>
</dbReference>
<evidence type="ECO:0000313" key="3">
    <source>
        <dbReference type="EMBL" id="AHH22114.1"/>
    </source>
</evidence>
<name>W5TSG8_9NOCA</name>
<evidence type="ECO:0000256" key="2">
    <source>
        <dbReference type="SAM" id="Phobius"/>
    </source>
</evidence>
<dbReference type="eggNOG" id="ENOG5031T8Q">
    <property type="taxonomic scope" value="Bacteria"/>
</dbReference>
<evidence type="ECO:0000256" key="1">
    <source>
        <dbReference type="SAM" id="Coils"/>
    </source>
</evidence>
<dbReference type="KEGG" id="nno:NONO_c73580"/>
<feature type="transmembrane region" description="Helical" evidence="2">
    <location>
        <begin position="12"/>
        <end position="30"/>
    </location>
</feature>
<protein>
    <submittedName>
        <fullName evidence="3">Uncharacterized protein</fullName>
    </submittedName>
</protein>
<proteinExistence type="predicted"/>
<reference evidence="3 4" key="1">
    <citation type="journal article" date="2014" name="Appl. Environ. Microbiol.">
        <title>Insights into the Microbial Degradation of Rubber and Gutta-Percha by Analysis of the Complete Genome of Nocardia nova SH22a.</title>
        <authorList>
            <person name="Luo Q."/>
            <person name="Hiessl S."/>
            <person name="Poehlein A."/>
            <person name="Daniel R."/>
            <person name="Steinbuchel A."/>
        </authorList>
    </citation>
    <scope>NUCLEOTIDE SEQUENCE [LARGE SCALE GENOMIC DNA]</scope>
    <source>
        <strain evidence="3">SH22a</strain>
    </source>
</reference>
<keyword evidence="2" id="KW-0472">Membrane</keyword>
<keyword evidence="4" id="KW-1185">Reference proteome</keyword>
<dbReference type="STRING" id="1415166.NONO_c73580"/>
<sequence length="117" mass="12482">MNLSELADALSNLAGVGAGGLGGALITGLFTRRRNRIDAVEKLEGIATRLAENAVAGAERRVSDVERKLQALELDYAARESRRRVTAALHGKWDNDVAASLRELGVEVPPPPPLETV</sequence>